<gene>
    <name evidence="1" type="ORF">PsorP6_009032</name>
</gene>
<evidence type="ECO:0000313" key="2">
    <source>
        <dbReference type="Proteomes" id="UP001163321"/>
    </source>
</evidence>
<proteinExistence type="predicted"/>
<comment type="caution">
    <text evidence="1">The sequence shown here is derived from an EMBL/GenBank/DDBJ whole genome shotgun (WGS) entry which is preliminary data.</text>
</comment>
<name>A0ACC0VY56_9STRA</name>
<sequence>MAVETSRVWWHSQQTATKGNLATLYSAILNFWRNEKRQPLRSWRTNSGWKAAEPTGPIPEEGFFSKIVDTVIEWSAEHTSSAGLLARSRRCVAVQKNTEQMEGEKEEDGKEDKLPPPTPYAIEAKKSGQKPKD</sequence>
<reference evidence="1 2" key="1">
    <citation type="journal article" date="2022" name="bioRxiv">
        <title>The genome of the oomycete Peronosclerospora sorghi, a cosmopolitan pathogen of maize and sorghum, is inflated with dispersed pseudogenes.</title>
        <authorList>
            <person name="Fletcher K."/>
            <person name="Martin F."/>
            <person name="Isakeit T."/>
            <person name="Cavanaugh K."/>
            <person name="Magill C."/>
            <person name="Michelmore R."/>
        </authorList>
    </citation>
    <scope>NUCLEOTIDE SEQUENCE [LARGE SCALE GENOMIC DNA]</scope>
    <source>
        <strain evidence="1">P6</strain>
    </source>
</reference>
<dbReference type="Proteomes" id="UP001163321">
    <property type="component" value="Chromosome 5"/>
</dbReference>
<protein>
    <submittedName>
        <fullName evidence="1">Uncharacterized protein</fullName>
    </submittedName>
</protein>
<evidence type="ECO:0000313" key="1">
    <source>
        <dbReference type="EMBL" id="KAI9911310.1"/>
    </source>
</evidence>
<accession>A0ACC0VY56</accession>
<keyword evidence="2" id="KW-1185">Reference proteome</keyword>
<dbReference type="EMBL" id="CM047584">
    <property type="protein sequence ID" value="KAI9911310.1"/>
    <property type="molecule type" value="Genomic_DNA"/>
</dbReference>
<organism evidence="1 2">
    <name type="scientific">Peronosclerospora sorghi</name>
    <dbReference type="NCBI Taxonomy" id="230839"/>
    <lineage>
        <taxon>Eukaryota</taxon>
        <taxon>Sar</taxon>
        <taxon>Stramenopiles</taxon>
        <taxon>Oomycota</taxon>
        <taxon>Peronosporomycetes</taxon>
        <taxon>Peronosporales</taxon>
        <taxon>Peronosporaceae</taxon>
        <taxon>Peronosclerospora</taxon>
    </lineage>
</organism>